<keyword evidence="5" id="KW-1185">Reference proteome</keyword>
<evidence type="ECO:0000256" key="1">
    <source>
        <dbReference type="ARBA" id="ARBA00001946"/>
    </source>
</evidence>
<proteinExistence type="predicted"/>
<dbReference type="Pfam" id="PF00293">
    <property type="entry name" value="NUDIX"/>
    <property type="match status" value="1"/>
</dbReference>
<evidence type="ECO:0000259" key="3">
    <source>
        <dbReference type="PROSITE" id="PS51462"/>
    </source>
</evidence>
<protein>
    <recommendedName>
        <fullName evidence="3">Nudix hydrolase domain-containing protein</fullName>
    </recommendedName>
</protein>
<dbReference type="Proteomes" id="UP000016426">
    <property type="component" value="Unassembled WGS sequence"/>
</dbReference>
<dbReference type="PROSITE" id="PS00893">
    <property type="entry name" value="NUDIX_BOX"/>
    <property type="match status" value="1"/>
</dbReference>
<comment type="caution">
    <text evidence="4">The sequence shown here is derived from an EMBL/GenBank/DDBJ whole genome shotgun (WGS) entry which is preliminary data.</text>
</comment>
<gene>
    <name evidence="4" type="ORF">O166_13365</name>
</gene>
<organism evidence="4 5">
    <name type="scientific">Pseudogulbenkiania ferrooxidans EGD-HP2</name>
    <dbReference type="NCBI Taxonomy" id="1388764"/>
    <lineage>
        <taxon>Bacteria</taxon>
        <taxon>Pseudomonadati</taxon>
        <taxon>Pseudomonadota</taxon>
        <taxon>Betaproteobacteria</taxon>
        <taxon>Neisseriales</taxon>
        <taxon>Chromobacteriaceae</taxon>
        <taxon>Pseudogulbenkiania</taxon>
    </lineage>
</organism>
<dbReference type="InterPro" id="IPR000086">
    <property type="entry name" value="NUDIX_hydrolase_dom"/>
</dbReference>
<dbReference type="Gene3D" id="3.90.79.10">
    <property type="entry name" value="Nucleoside Triphosphate Pyrophosphohydrolase"/>
    <property type="match status" value="1"/>
</dbReference>
<dbReference type="PROSITE" id="PS51462">
    <property type="entry name" value="NUDIX"/>
    <property type="match status" value="1"/>
</dbReference>
<dbReference type="RefSeq" id="WP_021478213.1">
    <property type="nucleotide sequence ID" value="NZ_AVPH01000267.1"/>
</dbReference>
<dbReference type="EMBL" id="AVPH01000267">
    <property type="protein sequence ID" value="ERE02566.1"/>
    <property type="molecule type" value="Genomic_DNA"/>
</dbReference>
<name>A0ABN0N3R2_9NEIS</name>
<dbReference type="InterPro" id="IPR015797">
    <property type="entry name" value="NUDIX_hydrolase-like_dom_sf"/>
</dbReference>
<keyword evidence="2" id="KW-0378">Hydrolase</keyword>
<dbReference type="InterPro" id="IPR020084">
    <property type="entry name" value="NUDIX_hydrolase_CS"/>
</dbReference>
<evidence type="ECO:0000313" key="4">
    <source>
        <dbReference type="EMBL" id="ERE02566.1"/>
    </source>
</evidence>
<comment type="cofactor">
    <cofactor evidence="1">
        <name>Mg(2+)</name>
        <dbReference type="ChEBI" id="CHEBI:18420"/>
    </cofactor>
</comment>
<reference evidence="4 5" key="1">
    <citation type="journal article" date="2013" name="Genome Announc.">
        <title>Genome Sequence of the Pigment-Producing Bacterium Pseudogulbenkiania ferrooxidans, Isolated from Loktak Lake.</title>
        <authorList>
            <person name="Puranik S."/>
            <person name="Talkal R."/>
            <person name="Qureshi A."/>
            <person name="Khardenavis A."/>
            <person name="Kapley A."/>
            <person name="Purohit H.J."/>
        </authorList>
    </citation>
    <scope>NUCLEOTIDE SEQUENCE [LARGE SCALE GENOMIC DNA]</scope>
    <source>
        <strain evidence="4 5">EGD-HP2</strain>
    </source>
</reference>
<dbReference type="SUPFAM" id="SSF55811">
    <property type="entry name" value="Nudix"/>
    <property type="match status" value="1"/>
</dbReference>
<feature type="domain" description="Nudix hydrolase" evidence="3">
    <location>
        <begin position="4"/>
        <end position="128"/>
    </location>
</feature>
<sequence>MRNADDAATSALVLLIGRNGYWWQRRAWDDDSHPGCLDFAAGGGIEPGETPLAAAERELAEELGVSGLPLRAVGEMRLSGERCALYQAPLPDFWLLGPEVAELLPMSLQTLRKQALHPQLADWLGKQEGAGA</sequence>
<evidence type="ECO:0000256" key="2">
    <source>
        <dbReference type="ARBA" id="ARBA00022801"/>
    </source>
</evidence>
<accession>A0ABN0N3R2</accession>
<evidence type="ECO:0000313" key="5">
    <source>
        <dbReference type="Proteomes" id="UP000016426"/>
    </source>
</evidence>